<dbReference type="PANTHER" id="PTHR43353:SF5">
    <property type="entry name" value="SUCCINATE-SEMIALDEHYDE DEHYDROGENASE, MITOCHONDRIAL"/>
    <property type="match status" value="1"/>
</dbReference>
<organism evidence="4 5">
    <name type="scientific">Cryobacterium suzukii</name>
    <dbReference type="NCBI Taxonomy" id="1259198"/>
    <lineage>
        <taxon>Bacteria</taxon>
        <taxon>Bacillati</taxon>
        <taxon>Actinomycetota</taxon>
        <taxon>Actinomycetes</taxon>
        <taxon>Micrococcales</taxon>
        <taxon>Microbacteriaceae</taxon>
        <taxon>Cryobacterium</taxon>
    </lineage>
</organism>
<dbReference type="OrthoDB" id="6882680at2"/>
<gene>
    <name evidence="4" type="ORF">E3T39_01090</name>
</gene>
<dbReference type="EMBL" id="SOHJ01000002">
    <property type="protein sequence ID" value="TFD62575.1"/>
    <property type="molecule type" value="Genomic_DNA"/>
</dbReference>
<sequence length="483" mass="50420">MKFGSIKNLVNGTFAESADGSWITVSNPATHQTVVGRVPAMSKTDLDAVFTAAEAGAKVWRATGLLQRGQVLLAAATAIRLRSAELVDIIVGEMGKTCAEATGEVTKTAEFFEYYGGMARLPFGEYLADARPGTFTSQLREPVGVTLLITPWNDPLLTPARKLAPALLAGNAVVLKPATATPLIALTLAQILDAAGLPAGVLGTVTGRGAEIGDRLVSYPAIKAVSFTGSTAVGTALRKKLAGRNIRVQTEMGGKNAVVVLNDADLKLAIPAIVAGAFAQAGQRCTATSRLIVQHDIEADLVAGIRVAMEALRIGAGDQPGVDLGPVISVDAQCSIEKLVAGALDQGATTLATTSASDGLARGGSFVDATFLRVTDQCSIWHEEVFGPVLSMLVVDTPEDAIAAVNDSTYGLSSAIFTRDLERAFQFVEAVDTGQVSVNQPTTGWDIHHPFGGFNDSGSPFKEQGLIALSFYSRTKTAAIRTH</sequence>
<reference evidence="4 5" key="1">
    <citation type="submission" date="2019-03" db="EMBL/GenBank/DDBJ databases">
        <title>Genomics of glacier-inhabiting Cryobacterium strains.</title>
        <authorList>
            <person name="Liu Q."/>
            <person name="Xin Y.-H."/>
        </authorList>
    </citation>
    <scope>NUCLEOTIDE SEQUENCE [LARGE SCALE GENOMIC DNA]</scope>
    <source>
        <strain evidence="4 5">Sr39</strain>
    </source>
</reference>
<dbReference type="InterPro" id="IPR016161">
    <property type="entry name" value="Ald_DH/histidinol_DH"/>
</dbReference>
<dbReference type="Gene3D" id="3.40.309.10">
    <property type="entry name" value="Aldehyde Dehydrogenase, Chain A, domain 2"/>
    <property type="match status" value="1"/>
</dbReference>
<dbReference type="InterPro" id="IPR016162">
    <property type="entry name" value="Ald_DH_N"/>
</dbReference>
<dbReference type="AlphaFoldDB" id="A0A4R9AIG8"/>
<dbReference type="PANTHER" id="PTHR43353">
    <property type="entry name" value="SUCCINATE-SEMIALDEHYDE DEHYDROGENASE, MITOCHONDRIAL"/>
    <property type="match status" value="1"/>
</dbReference>
<comment type="caution">
    <text evidence="4">The sequence shown here is derived from an EMBL/GenBank/DDBJ whole genome shotgun (WGS) entry which is preliminary data.</text>
</comment>
<dbReference type="GO" id="GO:0004777">
    <property type="term" value="F:succinate-semialdehyde dehydrogenase (NAD+) activity"/>
    <property type="evidence" value="ECO:0007669"/>
    <property type="project" value="TreeGrafter"/>
</dbReference>
<evidence type="ECO:0000256" key="1">
    <source>
        <dbReference type="ARBA" id="ARBA00009986"/>
    </source>
</evidence>
<dbReference type="PROSITE" id="PS00070">
    <property type="entry name" value="ALDEHYDE_DEHYDR_CYS"/>
    <property type="match status" value="1"/>
</dbReference>
<evidence type="ECO:0000313" key="4">
    <source>
        <dbReference type="EMBL" id="TFD62575.1"/>
    </source>
</evidence>
<name>A0A4R9AIG8_9MICO</name>
<feature type="domain" description="Aldehyde dehydrogenase" evidence="3">
    <location>
        <begin position="16"/>
        <end position="477"/>
    </location>
</feature>
<dbReference type="RefSeq" id="WP_134512930.1">
    <property type="nucleotide sequence ID" value="NZ_SOHJ01000002.1"/>
</dbReference>
<dbReference type="InterPro" id="IPR016163">
    <property type="entry name" value="Ald_DH_C"/>
</dbReference>
<keyword evidence="5" id="KW-1185">Reference proteome</keyword>
<dbReference type="SUPFAM" id="SSF53720">
    <property type="entry name" value="ALDH-like"/>
    <property type="match status" value="1"/>
</dbReference>
<protein>
    <submittedName>
        <fullName evidence="4">Aldehyde dehydrogenase</fullName>
    </submittedName>
</protein>
<proteinExistence type="inferred from homology"/>
<dbReference type="Proteomes" id="UP000298170">
    <property type="component" value="Unassembled WGS sequence"/>
</dbReference>
<evidence type="ECO:0000259" key="3">
    <source>
        <dbReference type="Pfam" id="PF00171"/>
    </source>
</evidence>
<keyword evidence="2" id="KW-0560">Oxidoreductase</keyword>
<evidence type="ECO:0000256" key="2">
    <source>
        <dbReference type="ARBA" id="ARBA00023002"/>
    </source>
</evidence>
<dbReference type="GO" id="GO:0009450">
    <property type="term" value="P:gamma-aminobutyric acid catabolic process"/>
    <property type="evidence" value="ECO:0007669"/>
    <property type="project" value="TreeGrafter"/>
</dbReference>
<dbReference type="InterPro" id="IPR015590">
    <property type="entry name" value="Aldehyde_DH_dom"/>
</dbReference>
<accession>A0A4R9AIG8</accession>
<dbReference type="InterPro" id="IPR050740">
    <property type="entry name" value="Aldehyde_DH_Superfamily"/>
</dbReference>
<dbReference type="Pfam" id="PF00171">
    <property type="entry name" value="Aldedh"/>
    <property type="match status" value="1"/>
</dbReference>
<evidence type="ECO:0000313" key="5">
    <source>
        <dbReference type="Proteomes" id="UP000298170"/>
    </source>
</evidence>
<dbReference type="Gene3D" id="3.40.605.10">
    <property type="entry name" value="Aldehyde Dehydrogenase, Chain A, domain 1"/>
    <property type="match status" value="1"/>
</dbReference>
<dbReference type="FunFam" id="3.40.605.10:FF:000007">
    <property type="entry name" value="NAD/NADP-dependent betaine aldehyde dehydrogenase"/>
    <property type="match status" value="1"/>
</dbReference>
<dbReference type="InterPro" id="IPR016160">
    <property type="entry name" value="Ald_DH_CS_CYS"/>
</dbReference>
<comment type="similarity">
    <text evidence="1">Belongs to the aldehyde dehydrogenase family.</text>
</comment>